<feature type="compositionally biased region" description="Basic residues" evidence="1">
    <location>
        <begin position="183"/>
        <end position="193"/>
    </location>
</feature>
<sequence length="193" mass="22179">MIDEKRSETLLLERTLQRLFGETSYHVEKTPCRGKFRGHNDYSIVFGSGRKLFIGQDQRNYLNDLRKQIGLIQHFRDHQAENTEKIKAVLAAHDTPFCDVAVDISPYPGTNDLVVYGVVVLTHQSGTKLMYRETNMHYFLVSGDRDWHPFDECMAHLLKDACGERAYCKEVPLKSPPPEPAKRPQHRKGGPVR</sequence>
<dbReference type="EMBL" id="ADLO01000092">
    <property type="protein sequence ID" value="KGF54242.1"/>
    <property type="molecule type" value="Genomic_DNA"/>
</dbReference>
<accession>A0A096CHC9</accession>
<dbReference type="HOGENOM" id="CLU_1406589_0_0_9"/>
<gene>
    <name evidence="2" type="ORF">HMPREF9460_03036</name>
</gene>
<organism evidence="2 3">
    <name type="scientific">Flavonifractor plautii 1_3_50AFAA</name>
    <dbReference type="NCBI Taxonomy" id="742738"/>
    <lineage>
        <taxon>Bacteria</taxon>
        <taxon>Bacillati</taxon>
        <taxon>Bacillota</taxon>
        <taxon>Clostridia</taxon>
        <taxon>Eubacteriales</taxon>
        <taxon>Oscillospiraceae</taxon>
        <taxon>Flavonifractor</taxon>
    </lineage>
</organism>
<comment type="caution">
    <text evidence="2">The sequence shown here is derived from an EMBL/GenBank/DDBJ whole genome shotgun (WGS) entry which is preliminary data.</text>
</comment>
<dbReference type="PATRIC" id="fig|742738.3.peg.3121"/>
<dbReference type="RefSeq" id="WP_009261172.1">
    <property type="nucleotide sequence ID" value="NZ_KN174164.1"/>
</dbReference>
<evidence type="ECO:0000313" key="3">
    <source>
        <dbReference type="Proteomes" id="UP000029585"/>
    </source>
</evidence>
<evidence type="ECO:0000313" key="2">
    <source>
        <dbReference type="EMBL" id="KGF54242.1"/>
    </source>
</evidence>
<keyword evidence="3" id="KW-1185">Reference proteome</keyword>
<feature type="region of interest" description="Disordered" evidence="1">
    <location>
        <begin position="171"/>
        <end position="193"/>
    </location>
</feature>
<dbReference type="Proteomes" id="UP000029585">
    <property type="component" value="Unassembled WGS sequence"/>
</dbReference>
<evidence type="ECO:0000256" key="1">
    <source>
        <dbReference type="SAM" id="MobiDB-lite"/>
    </source>
</evidence>
<dbReference type="AlphaFoldDB" id="A0A096CHC9"/>
<proteinExistence type="predicted"/>
<reference evidence="2 3" key="1">
    <citation type="submission" date="2011-08" db="EMBL/GenBank/DDBJ databases">
        <title>The Genome Sequence of Clostridium orbiscindens 1_3_50AFAA.</title>
        <authorList>
            <consortium name="The Broad Institute Genome Sequencing Platform"/>
            <person name="Earl A."/>
            <person name="Ward D."/>
            <person name="Feldgarden M."/>
            <person name="Gevers D."/>
            <person name="Daigneault M."/>
            <person name="Strauss J."/>
            <person name="Allen-Vercoe E."/>
            <person name="Young S.K."/>
            <person name="Zeng Q."/>
            <person name="Gargeya S."/>
            <person name="Fitzgerald M."/>
            <person name="Haas B."/>
            <person name="Abouelleil A."/>
            <person name="Alvarado L."/>
            <person name="Arachchi H.M."/>
            <person name="Berlin A."/>
            <person name="Brown A."/>
            <person name="Chapman S.B."/>
            <person name="Chen Z."/>
            <person name="Dunbar C."/>
            <person name="Freedman E."/>
            <person name="Gearin G."/>
            <person name="Gellesch M."/>
            <person name="Goldberg J."/>
            <person name="Griggs A."/>
            <person name="Gujja S."/>
            <person name="Heiman D."/>
            <person name="Howarth C."/>
            <person name="Larson L."/>
            <person name="Lui A."/>
            <person name="MacDonald P.J.P."/>
            <person name="Montmayeur A."/>
            <person name="Murphy C."/>
            <person name="Neiman D."/>
            <person name="Pearson M."/>
            <person name="Priest M."/>
            <person name="Roberts A."/>
            <person name="Saif S."/>
            <person name="Shea T."/>
            <person name="Shenoy N."/>
            <person name="Sisk P."/>
            <person name="Stolte C."/>
            <person name="Sykes S."/>
            <person name="Wortman J."/>
            <person name="Nusbaum C."/>
            <person name="Birren B."/>
        </authorList>
    </citation>
    <scope>NUCLEOTIDE SEQUENCE [LARGE SCALE GENOMIC DNA]</scope>
    <source>
        <strain evidence="2 3">1_3_50AFAA</strain>
    </source>
</reference>
<name>A0A096CHC9_FLAPL</name>
<protein>
    <submittedName>
        <fullName evidence="2">Uncharacterized protein</fullName>
    </submittedName>
</protein>